<sequence>MSNVVRIPTERFKKIYLYFSVNSRISDSREESNERYFLVGSKL</sequence>
<evidence type="ECO:0000313" key="1">
    <source>
        <dbReference type="EMBL" id="SVB68323.1"/>
    </source>
</evidence>
<name>A0A382G192_9ZZZZ</name>
<dbReference type="EMBL" id="UINC01052700">
    <property type="protein sequence ID" value="SVB68323.1"/>
    <property type="molecule type" value="Genomic_DNA"/>
</dbReference>
<organism evidence="1">
    <name type="scientific">marine metagenome</name>
    <dbReference type="NCBI Taxonomy" id="408172"/>
    <lineage>
        <taxon>unclassified sequences</taxon>
        <taxon>metagenomes</taxon>
        <taxon>ecological metagenomes</taxon>
    </lineage>
</organism>
<proteinExistence type="predicted"/>
<protein>
    <submittedName>
        <fullName evidence="1">Uncharacterized protein</fullName>
    </submittedName>
</protein>
<dbReference type="AlphaFoldDB" id="A0A382G192"/>
<reference evidence="1" key="1">
    <citation type="submission" date="2018-05" db="EMBL/GenBank/DDBJ databases">
        <authorList>
            <person name="Lanie J.A."/>
            <person name="Ng W.-L."/>
            <person name="Kazmierczak K.M."/>
            <person name="Andrzejewski T.M."/>
            <person name="Davidsen T.M."/>
            <person name="Wayne K.J."/>
            <person name="Tettelin H."/>
            <person name="Glass J.I."/>
            <person name="Rusch D."/>
            <person name="Podicherti R."/>
            <person name="Tsui H.-C.T."/>
            <person name="Winkler M.E."/>
        </authorList>
    </citation>
    <scope>NUCLEOTIDE SEQUENCE</scope>
</reference>
<gene>
    <name evidence="1" type="ORF">METZ01_LOCUS221177</name>
</gene>
<accession>A0A382G192</accession>